<reference evidence="1 2" key="1">
    <citation type="submission" date="2021-04" db="EMBL/GenBank/DDBJ databases">
        <title>Nocardia tengchongensis.</title>
        <authorList>
            <person name="Zhuang k."/>
            <person name="Ran Y."/>
            <person name="Li W."/>
        </authorList>
    </citation>
    <scope>NUCLEOTIDE SEQUENCE [LARGE SCALE GENOMIC DNA]</scope>
    <source>
        <strain evidence="1 2">CFH S0057</strain>
    </source>
</reference>
<name>A0ABX8CHW1_9NOCA</name>
<protein>
    <recommendedName>
        <fullName evidence="3">DnaA N-terminal domain-containing protein</fullName>
    </recommendedName>
</protein>
<dbReference type="EMBL" id="CP074371">
    <property type="protein sequence ID" value="QVI19551.1"/>
    <property type="molecule type" value="Genomic_DNA"/>
</dbReference>
<dbReference type="Proteomes" id="UP000683310">
    <property type="component" value="Chromosome"/>
</dbReference>
<keyword evidence="2" id="KW-1185">Reference proteome</keyword>
<sequence>MRWIEAALPEIDSVTFGPWLAQPPTHDAITAVVHVRVESASRPPQSITVALSAYPTAGDHSSR</sequence>
<evidence type="ECO:0008006" key="3">
    <source>
        <dbReference type="Google" id="ProtNLM"/>
    </source>
</evidence>
<organism evidence="1 2">
    <name type="scientific">Nocardia tengchongensis</name>
    <dbReference type="NCBI Taxonomy" id="2055889"/>
    <lineage>
        <taxon>Bacteria</taxon>
        <taxon>Bacillati</taxon>
        <taxon>Actinomycetota</taxon>
        <taxon>Actinomycetes</taxon>
        <taxon>Mycobacteriales</taxon>
        <taxon>Nocardiaceae</taxon>
        <taxon>Nocardia</taxon>
    </lineage>
</organism>
<proteinExistence type="predicted"/>
<gene>
    <name evidence="1" type="ORF">KHQ06_24650</name>
</gene>
<evidence type="ECO:0000313" key="2">
    <source>
        <dbReference type="Proteomes" id="UP000683310"/>
    </source>
</evidence>
<dbReference type="RefSeq" id="WP_213555583.1">
    <property type="nucleotide sequence ID" value="NZ_JBHZDI010000038.1"/>
</dbReference>
<evidence type="ECO:0000313" key="1">
    <source>
        <dbReference type="EMBL" id="QVI19551.1"/>
    </source>
</evidence>
<accession>A0ABX8CHW1</accession>